<name>A0A7W7DBL3_9ACTN</name>
<organism evidence="2 3">
    <name type="scientific">Sphaerisporangium siamense</name>
    <dbReference type="NCBI Taxonomy" id="795645"/>
    <lineage>
        <taxon>Bacteria</taxon>
        <taxon>Bacillati</taxon>
        <taxon>Actinomycetota</taxon>
        <taxon>Actinomycetes</taxon>
        <taxon>Streptosporangiales</taxon>
        <taxon>Streptosporangiaceae</taxon>
        <taxon>Sphaerisporangium</taxon>
    </lineage>
</organism>
<evidence type="ECO:0000256" key="1">
    <source>
        <dbReference type="SAM" id="MobiDB-lite"/>
    </source>
</evidence>
<dbReference type="EMBL" id="JACHND010000001">
    <property type="protein sequence ID" value="MBB4703812.1"/>
    <property type="molecule type" value="Genomic_DNA"/>
</dbReference>
<comment type="caution">
    <text evidence="2">The sequence shown here is derived from an EMBL/GenBank/DDBJ whole genome shotgun (WGS) entry which is preliminary data.</text>
</comment>
<proteinExistence type="predicted"/>
<evidence type="ECO:0000313" key="3">
    <source>
        <dbReference type="Proteomes" id="UP000542210"/>
    </source>
</evidence>
<feature type="compositionally biased region" description="Low complexity" evidence="1">
    <location>
        <begin position="34"/>
        <end position="44"/>
    </location>
</feature>
<protein>
    <submittedName>
        <fullName evidence="2">Uncharacterized protein</fullName>
    </submittedName>
</protein>
<feature type="region of interest" description="Disordered" evidence="1">
    <location>
        <begin position="34"/>
        <end position="53"/>
    </location>
</feature>
<dbReference type="Proteomes" id="UP000542210">
    <property type="component" value="Unassembled WGS sequence"/>
</dbReference>
<dbReference type="RefSeq" id="WP_184884454.1">
    <property type="nucleotide sequence ID" value="NZ_BOOV01000001.1"/>
</dbReference>
<accession>A0A7W7DBL3</accession>
<evidence type="ECO:0000313" key="2">
    <source>
        <dbReference type="EMBL" id="MBB4703812.1"/>
    </source>
</evidence>
<keyword evidence="3" id="KW-1185">Reference proteome</keyword>
<reference evidence="2 3" key="1">
    <citation type="submission" date="2020-08" db="EMBL/GenBank/DDBJ databases">
        <title>Sequencing the genomes of 1000 actinobacteria strains.</title>
        <authorList>
            <person name="Klenk H.-P."/>
        </authorList>
    </citation>
    <scope>NUCLEOTIDE SEQUENCE [LARGE SCALE GENOMIC DNA]</scope>
    <source>
        <strain evidence="2 3">DSM 45784</strain>
    </source>
</reference>
<dbReference type="AlphaFoldDB" id="A0A7W7DBL3"/>
<sequence>MASTRNPAVMTTVGIHTRPTGLAVPARAGTRITAGTAATTGFTTSGPRGGRGA</sequence>
<gene>
    <name evidence="2" type="ORF">BJ982_005356</name>
</gene>